<evidence type="ECO:0000313" key="3">
    <source>
        <dbReference type="Proteomes" id="UP000663583"/>
    </source>
</evidence>
<feature type="region of interest" description="Disordered" evidence="1">
    <location>
        <begin position="39"/>
        <end position="168"/>
    </location>
</feature>
<dbReference type="Proteomes" id="UP000663583">
    <property type="component" value="Chromosome"/>
</dbReference>
<name>A0AAX1J6F5_9MYCO</name>
<gene>
    <name evidence="2" type="ORF">I2456_22050</name>
</gene>
<dbReference type="KEGG" id="mku:I2456_22050"/>
<proteinExistence type="predicted"/>
<protein>
    <recommendedName>
        <fullName evidence="4">Membrane protein ArfC</fullName>
    </recommendedName>
</protein>
<evidence type="ECO:0000313" key="2">
    <source>
        <dbReference type="EMBL" id="QPI37069.1"/>
    </source>
</evidence>
<feature type="compositionally biased region" description="Basic residues" evidence="1">
    <location>
        <begin position="40"/>
        <end position="56"/>
    </location>
</feature>
<reference evidence="2" key="1">
    <citation type="submission" date="2020-11" db="EMBL/GenBank/DDBJ databases">
        <title>Intraspecies plasmid and genomic variation of Mycobacterium kubicae revealed by the complete genome sequences of two clinical isolates.</title>
        <authorList>
            <person name="Hendrix J.R."/>
            <person name="Epperson L.E."/>
            <person name="Honda J.R."/>
            <person name="Strong M."/>
        </authorList>
    </citation>
    <scope>NUCLEOTIDE SEQUENCE</scope>
    <source>
        <strain evidence="2">JCM 13573</strain>
    </source>
</reference>
<accession>A0AAX1J6F5</accession>
<feature type="compositionally biased region" description="Basic and acidic residues" evidence="1">
    <location>
        <begin position="122"/>
        <end position="139"/>
    </location>
</feature>
<sequence length="224" mass="24600">MMHVHWWLAMLSFLLGMVLTVALMVRPVAQRVPASVVKPVAKRPPHKPAPARKKPAPAKAVAAPRKKAVAKEPPTTKLPAKRVPPGKRPPAKKVPGKKVPAGKDAATKRLPVRDAPTSRIPGTRDRPRQKTRMRREPRTTKMPTTPFAPYGPGSARAEADGSGPPGWLVKGRSDTRLYYTPDDSTYERVIAQVWFTDEDSAARAFFTPWSKSARRKRGSISGQG</sequence>
<evidence type="ECO:0000256" key="1">
    <source>
        <dbReference type="SAM" id="MobiDB-lite"/>
    </source>
</evidence>
<dbReference type="AlphaFoldDB" id="A0AAX1J6F5"/>
<dbReference type="EMBL" id="CP065047">
    <property type="protein sequence ID" value="QPI37069.1"/>
    <property type="molecule type" value="Genomic_DNA"/>
</dbReference>
<evidence type="ECO:0008006" key="4">
    <source>
        <dbReference type="Google" id="ProtNLM"/>
    </source>
</evidence>
<organism evidence="2 3">
    <name type="scientific">Mycobacterium kubicae</name>
    <dbReference type="NCBI Taxonomy" id="120959"/>
    <lineage>
        <taxon>Bacteria</taxon>
        <taxon>Bacillati</taxon>
        <taxon>Actinomycetota</taxon>
        <taxon>Actinomycetes</taxon>
        <taxon>Mycobacteriales</taxon>
        <taxon>Mycobacteriaceae</taxon>
        <taxon>Mycobacterium</taxon>
        <taxon>Mycobacterium simiae complex</taxon>
    </lineage>
</organism>